<dbReference type="SUPFAM" id="SSF53254">
    <property type="entry name" value="Phosphoglycerate mutase-like"/>
    <property type="match status" value="1"/>
</dbReference>
<evidence type="ECO:0008006" key="3">
    <source>
        <dbReference type="Google" id="ProtNLM"/>
    </source>
</evidence>
<dbReference type="RefSeq" id="WP_119439929.1">
    <property type="nucleotide sequence ID" value="NZ_QWGR01000018.1"/>
</dbReference>
<dbReference type="PANTHER" id="PTHR47623:SF1">
    <property type="entry name" value="OS09G0287300 PROTEIN"/>
    <property type="match status" value="1"/>
</dbReference>
<protein>
    <recommendedName>
        <fullName evidence="3">Histidine phosphatase family protein</fullName>
    </recommendedName>
</protein>
<dbReference type="InterPro" id="IPR029033">
    <property type="entry name" value="His_PPase_superfam"/>
</dbReference>
<dbReference type="CDD" id="cd07040">
    <property type="entry name" value="HP"/>
    <property type="match status" value="1"/>
</dbReference>
<dbReference type="OrthoDB" id="9810154at2"/>
<name>A0A399SVK2_9BACT</name>
<dbReference type="PANTHER" id="PTHR47623">
    <property type="entry name" value="OS09G0287300 PROTEIN"/>
    <property type="match status" value="1"/>
</dbReference>
<evidence type="ECO:0000313" key="2">
    <source>
        <dbReference type="Proteomes" id="UP000265926"/>
    </source>
</evidence>
<dbReference type="AlphaFoldDB" id="A0A399SVK2"/>
<keyword evidence="2" id="KW-1185">Reference proteome</keyword>
<gene>
    <name evidence="1" type="ORF">D1614_20830</name>
</gene>
<comment type="caution">
    <text evidence="1">The sequence shown here is derived from an EMBL/GenBank/DDBJ whole genome shotgun (WGS) entry which is preliminary data.</text>
</comment>
<sequence>MKRVIIVRHGKAVPYGYDDDFSRDLQDRGKSDAALVSSELNQRKVAPDLMVSSPAKRALKTARIFADNLGFSQNKIQEVEDIYDGLTTGEFVDLIRELPEEAETVFFFGHNPGFYYYVANLLQSFHGDMPTTSTVGIDFDVDSWKDVKARSGSLAFHLVPRMLK</sequence>
<dbReference type="Gene3D" id="3.40.50.1240">
    <property type="entry name" value="Phosphoglycerate mutase-like"/>
    <property type="match status" value="1"/>
</dbReference>
<accession>A0A399SVK2</accession>
<dbReference type="EMBL" id="QWGR01000018">
    <property type="protein sequence ID" value="RIJ45967.1"/>
    <property type="molecule type" value="Genomic_DNA"/>
</dbReference>
<reference evidence="1 2" key="1">
    <citation type="submission" date="2018-08" db="EMBL/GenBank/DDBJ databases">
        <title>Pallidiluteibacterium maritimus gen. nov., sp. nov., isolated from coastal sediment.</title>
        <authorList>
            <person name="Zhou L.Y."/>
        </authorList>
    </citation>
    <scope>NUCLEOTIDE SEQUENCE [LARGE SCALE GENOMIC DNA]</scope>
    <source>
        <strain evidence="1 2">XSD2</strain>
    </source>
</reference>
<proteinExistence type="predicted"/>
<dbReference type="Pfam" id="PF00300">
    <property type="entry name" value="His_Phos_1"/>
    <property type="match status" value="1"/>
</dbReference>
<organism evidence="1 2">
    <name type="scientific">Maribellus luteus</name>
    <dbReference type="NCBI Taxonomy" id="2305463"/>
    <lineage>
        <taxon>Bacteria</taxon>
        <taxon>Pseudomonadati</taxon>
        <taxon>Bacteroidota</taxon>
        <taxon>Bacteroidia</taxon>
        <taxon>Marinilabiliales</taxon>
        <taxon>Prolixibacteraceae</taxon>
        <taxon>Maribellus</taxon>
    </lineage>
</organism>
<dbReference type="InterPro" id="IPR013078">
    <property type="entry name" value="His_Pase_superF_clade-1"/>
</dbReference>
<dbReference type="Proteomes" id="UP000265926">
    <property type="component" value="Unassembled WGS sequence"/>
</dbReference>
<evidence type="ECO:0000313" key="1">
    <source>
        <dbReference type="EMBL" id="RIJ45967.1"/>
    </source>
</evidence>